<dbReference type="EMBL" id="JAUEPS010000019">
    <property type="protein sequence ID" value="KAK0457917.1"/>
    <property type="molecule type" value="Genomic_DNA"/>
</dbReference>
<dbReference type="GeneID" id="85356812"/>
<name>A0AA39KBH4_ARMTA</name>
<comment type="caution">
    <text evidence="2">The sequence shown here is derived from an EMBL/GenBank/DDBJ whole genome shotgun (WGS) entry which is preliminary data.</text>
</comment>
<gene>
    <name evidence="2" type="ORF">EV420DRAFT_1545295</name>
</gene>
<dbReference type="AlphaFoldDB" id="A0AA39KBH4"/>
<keyword evidence="1" id="KW-0732">Signal</keyword>
<accession>A0AA39KBH4</accession>
<dbReference type="RefSeq" id="XP_060330209.1">
    <property type="nucleotide sequence ID" value="XM_060473264.1"/>
</dbReference>
<protein>
    <submittedName>
        <fullName evidence="2">Uncharacterized protein</fullName>
    </submittedName>
</protein>
<evidence type="ECO:0000313" key="2">
    <source>
        <dbReference type="EMBL" id="KAK0457917.1"/>
    </source>
</evidence>
<reference evidence="2" key="1">
    <citation type="submission" date="2023-06" db="EMBL/GenBank/DDBJ databases">
        <authorList>
            <consortium name="Lawrence Berkeley National Laboratory"/>
            <person name="Ahrendt S."/>
            <person name="Sahu N."/>
            <person name="Indic B."/>
            <person name="Wong-Bajracharya J."/>
            <person name="Merenyi Z."/>
            <person name="Ke H.-M."/>
            <person name="Monk M."/>
            <person name="Kocsube S."/>
            <person name="Drula E."/>
            <person name="Lipzen A."/>
            <person name="Balint B."/>
            <person name="Henrissat B."/>
            <person name="Andreopoulos B."/>
            <person name="Martin F.M."/>
            <person name="Harder C.B."/>
            <person name="Rigling D."/>
            <person name="Ford K.L."/>
            <person name="Foster G.D."/>
            <person name="Pangilinan J."/>
            <person name="Papanicolaou A."/>
            <person name="Barry K."/>
            <person name="LaButti K."/>
            <person name="Viragh M."/>
            <person name="Koriabine M."/>
            <person name="Yan M."/>
            <person name="Riley R."/>
            <person name="Champramary S."/>
            <person name="Plett K.L."/>
            <person name="Tsai I.J."/>
            <person name="Slot J."/>
            <person name="Sipos G."/>
            <person name="Plett J."/>
            <person name="Nagy L.G."/>
            <person name="Grigoriev I.V."/>
        </authorList>
    </citation>
    <scope>NUCLEOTIDE SEQUENCE</scope>
    <source>
        <strain evidence="2">CCBAS 213</strain>
    </source>
</reference>
<organism evidence="2 3">
    <name type="scientific">Armillaria tabescens</name>
    <name type="common">Ringless honey mushroom</name>
    <name type="synonym">Agaricus tabescens</name>
    <dbReference type="NCBI Taxonomy" id="1929756"/>
    <lineage>
        <taxon>Eukaryota</taxon>
        <taxon>Fungi</taxon>
        <taxon>Dikarya</taxon>
        <taxon>Basidiomycota</taxon>
        <taxon>Agaricomycotina</taxon>
        <taxon>Agaricomycetes</taxon>
        <taxon>Agaricomycetidae</taxon>
        <taxon>Agaricales</taxon>
        <taxon>Marasmiineae</taxon>
        <taxon>Physalacriaceae</taxon>
        <taxon>Desarmillaria</taxon>
    </lineage>
</organism>
<evidence type="ECO:0000313" key="3">
    <source>
        <dbReference type="Proteomes" id="UP001175211"/>
    </source>
</evidence>
<keyword evidence="3" id="KW-1185">Reference proteome</keyword>
<sequence>MLLALLPTLYVVSTFVLAYKKGTIYDSHYLLSGLSTLHSNIIFISSTNSSCAVVAMLEMSTSAADILSTFLKKLSGVRRKTANSVSSILHAASRRLACRPVGNTFAIPSSIHPTSMGIVLLATR</sequence>
<feature type="chain" id="PRO_5041340522" evidence="1">
    <location>
        <begin position="19"/>
        <end position="124"/>
    </location>
</feature>
<feature type="signal peptide" evidence="1">
    <location>
        <begin position="1"/>
        <end position="18"/>
    </location>
</feature>
<evidence type="ECO:0000256" key="1">
    <source>
        <dbReference type="SAM" id="SignalP"/>
    </source>
</evidence>
<proteinExistence type="predicted"/>
<dbReference type="Proteomes" id="UP001175211">
    <property type="component" value="Unassembled WGS sequence"/>
</dbReference>